<feature type="compositionally biased region" description="Basic and acidic residues" evidence="1">
    <location>
        <begin position="88"/>
        <end position="102"/>
    </location>
</feature>
<feature type="region of interest" description="Disordered" evidence="1">
    <location>
        <begin position="545"/>
        <end position="577"/>
    </location>
</feature>
<evidence type="ECO:0000256" key="1">
    <source>
        <dbReference type="SAM" id="MobiDB-lite"/>
    </source>
</evidence>
<dbReference type="EMBL" id="JATN01000322">
    <property type="protein sequence ID" value="EUC53935.1"/>
    <property type="molecule type" value="Genomic_DNA"/>
</dbReference>
<dbReference type="OrthoDB" id="10682081at2759"/>
<reference evidence="3" key="1">
    <citation type="journal article" date="2014" name="Genome Announc.">
        <title>Draft genome sequence of the plant-pathogenic soil fungus Rhizoctonia solani anastomosis group 3 strain Rhs1AP.</title>
        <authorList>
            <person name="Cubeta M.A."/>
            <person name="Thomas E."/>
            <person name="Dean R.A."/>
            <person name="Jabaji S."/>
            <person name="Neate S.M."/>
            <person name="Tavantzis S."/>
            <person name="Toda T."/>
            <person name="Vilgalys R."/>
            <person name="Bharathan N."/>
            <person name="Fedorova-Abrams N."/>
            <person name="Pakala S.B."/>
            <person name="Pakala S.M."/>
            <person name="Zafar N."/>
            <person name="Joardar V."/>
            <person name="Losada L."/>
            <person name="Nierman W.C."/>
        </authorList>
    </citation>
    <scope>NUCLEOTIDE SEQUENCE [LARGE SCALE GENOMIC DNA]</scope>
    <source>
        <strain evidence="3">AG-3</strain>
    </source>
</reference>
<dbReference type="AlphaFoldDB" id="X8IW05"/>
<feature type="compositionally biased region" description="Polar residues" evidence="1">
    <location>
        <begin position="593"/>
        <end position="602"/>
    </location>
</feature>
<feature type="compositionally biased region" description="Basic residues" evidence="1">
    <location>
        <begin position="868"/>
        <end position="881"/>
    </location>
</feature>
<dbReference type="Proteomes" id="UP000030108">
    <property type="component" value="Unassembled WGS sequence"/>
</dbReference>
<gene>
    <name evidence="2" type="ORF">RSOL_020630</name>
</gene>
<organism evidence="2 3">
    <name type="scientific">Rhizoctonia solani AG-3 Rhs1AP</name>
    <dbReference type="NCBI Taxonomy" id="1086054"/>
    <lineage>
        <taxon>Eukaryota</taxon>
        <taxon>Fungi</taxon>
        <taxon>Dikarya</taxon>
        <taxon>Basidiomycota</taxon>
        <taxon>Agaricomycotina</taxon>
        <taxon>Agaricomycetes</taxon>
        <taxon>Cantharellales</taxon>
        <taxon>Ceratobasidiaceae</taxon>
        <taxon>Rhizoctonia</taxon>
    </lineage>
</organism>
<sequence length="881" mass="97160">MPNISRTHAVPYLPDEMEDIQPPPTRHLPTSQPTNKERKKSKGSALKPAVEEPYSPVGYRSEKGYKQQKQTAHLERHSEPDSESGAELNHKFDENDRTRLSEEVDASQSDRSAEDSEVELVEHSRRPVAQPRPRVEEHIDVMQEGQANLQEQVDELSNKVEYYKGLSESRLVDIVRWVDGYAPRPPWAPPVASGSGIKSVKTENIKVEGDELQLSAPKRSRKKKEADAVIKSSDEVDLASDLSTHIRNRFFEWTGSTDTTSLNEPRFNGDDTPKFWVKDNRGVDRLHPHWGPNLGVNMSGPGAWVGGFIQSCMDPKKMPPGMAERFGSFATDDYLKALYAGVFASMSSNWKKKSNGELEMKSEMKKITNRRNARNKKKLDTRQANRAGTILAGPEWDPSFQLRCVSPEYSDAENKSAAHVIEEQEWLDPIVRQAHQALDRKALIGNGVVALPPPRRAVMVTGPIPLTKKHKSIPRWMVSDSYASKYPQFLAAVGQAVDLTQTNRPSVAELTKMFPVTPRNHIPARPKTVGDEALLSLSAAEVSGAGYQGVQQDTPGSAAFEPQPTPSEPLTPRGPSLSVCASNVPLAFPSVRNEPTTNSTSPALHENLQPGHLPDSSAPIASVPPILPTPMNPPHLASQSPNLPLDPSQHEGSYIQGPQATRLAQPAPSNYSHQIPHNHLTPQDMTPVFILHDGQYYQVMQPHDQLSGNTGPIGAPLFASHHGPMHSGHIIGPQAHVGYPPMELPGPSPIPFDTFYQGLPDAPSFNAGRTQGEHSKLLNEVFEDKDKDVYKPPPVYSIDGVRMNTPPILDPNIRLESTAQMESVESNIGIGPTTTIPKKRGRPPKTEEQKHAEEAKRQKQADAAVKRKETRSRKKVGGLTQ</sequence>
<accession>X8IW05</accession>
<feature type="region of interest" description="Disordered" evidence="1">
    <location>
        <begin position="824"/>
        <end position="881"/>
    </location>
</feature>
<feature type="compositionally biased region" description="Basic and acidic residues" evidence="1">
    <location>
        <begin position="844"/>
        <end position="867"/>
    </location>
</feature>
<protein>
    <submittedName>
        <fullName evidence="2">AT hook motif protein</fullName>
    </submittedName>
</protein>
<feature type="non-terminal residue" evidence="2">
    <location>
        <position position="881"/>
    </location>
</feature>
<name>X8IW05_9AGAM</name>
<proteinExistence type="predicted"/>
<evidence type="ECO:0000313" key="3">
    <source>
        <dbReference type="Proteomes" id="UP000030108"/>
    </source>
</evidence>
<feature type="compositionally biased region" description="Polar residues" evidence="1">
    <location>
        <begin position="824"/>
        <end position="836"/>
    </location>
</feature>
<feature type="region of interest" description="Disordered" evidence="1">
    <location>
        <begin position="590"/>
        <end position="618"/>
    </location>
</feature>
<evidence type="ECO:0000313" key="2">
    <source>
        <dbReference type="EMBL" id="EUC53935.1"/>
    </source>
</evidence>
<comment type="caution">
    <text evidence="2">The sequence shown here is derived from an EMBL/GenBank/DDBJ whole genome shotgun (WGS) entry which is preliminary data.</text>
</comment>
<feature type="region of interest" description="Disordered" evidence="1">
    <location>
        <begin position="1"/>
        <end position="134"/>
    </location>
</feature>